<dbReference type="InterPro" id="IPR002110">
    <property type="entry name" value="Ankyrin_rpt"/>
</dbReference>
<dbReference type="SMART" id="SM00248">
    <property type="entry name" value="ANK"/>
    <property type="match status" value="1"/>
</dbReference>
<proteinExistence type="predicted"/>
<feature type="compositionally biased region" description="Polar residues" evidence="2">
    <location>
        <begin position="127"/>
        <end position="138"/>
    </location>
</feature>
<protein>
    <submittedName>
        <fullName evidence="3">6520_t:CDS:1</fullName>
    </submittedName>
</protein>
<evidence type="ECO:0000313" key="4">
    <source>
        <dbReference type="Proteomes" id="UP000789342"/>
    </source>
</evidence>
<sequence length="247" mass="27833">ILIERGIEIDVQDKYGFTALHYAAWTGEIEIVRCLLNAGSNDAIRNFIDQSASDLAMSRNYDEVSALIVDYHLHDSGVSLSPTSSEERSLIDSSGEDSWYDDSDEEDRNMSINSDIGLYSANKDESSNSPETENNTTPHISWVDAKTARDLMHDEFDRDDEIVDAEVVEDEKRYLKQPLSEIATDLATASTIWLQKTFAHMHMPTISKPSNINITLPNIKMPNLQMPNLQMPNLHNFSSPKLSTMTF</sequence>
<reference evidence="3" key="1">
    <citation type="submission" date="2021-06" db="EMBL/GenBank/DDBJ databases">
        <authorList>
            <person name="Kallberg Y."/>
            <person name="Tangrot J."/>
            <person name="Rosling A."/>
        </authorList>
    </citation>
    <scope>NUCLEOTIDE SEQUENCE</scope>
    <source>
        <strain evidence="3">CL551</strain>
    </source>
</reference>
<gene>
    <name evidence="3" type="ORF">AMORRO_LOCUS16853</name>
</gene>
<dbReference type="PROSITE" id="PS50297">
    <property type="entry name" value="ANK_REP_REGION"/>
    <property type="match status" value="1"/>
</dbReference>
<keyword evidence="1" id="KW-0040">ANK repeat</keyword>
<accession>A0A9N9JDA6</accession>
<feature type="non-terminal residue" evidence="3">
    <location>
        <position position="1"/>
    </location>
</feature>
<dbReference type="SUPFAM" id="SSF48403">
    <property type="entry name" value="Ankyrin repeat"/>
    <property type="match status" value="1"/>
</dbReference>
<dbReference type="OrthoDB" id="71307at2759"/>
<feature type="region of interest" description="Disordered" evidence="2">
    <location>
        <begin position="78"/>
        <end position="138"/>
    </location>
</feature>
<dbReference type="EMBL" id="CAJVPV010048901">
    <property type="protein sequence ID" value="CAG8775157.1"/>
    <property type="molecule type" value="Genomic_DNA"/>
</dbReference>
<evidence type="ECO:0000256" key="2">
    <source>
        <dbReference type="SAM" id="MobiDB-lite"/>
    </source>
</evidence>
<dbReference type="AlphaFoldDB" id="A0A9N9JDA6"/>
<evidence type="ECO:0000256" key="1">
    <source>
        <dbReference type="PROSITE-ProRule" id="PRU00023"/>
    </source>
</evidence>
<feature type="compositionally biased region" description="Acidic residues" evidence="2">
    <location>
        <begin position="94"/>
        <end position="107"/>
    </location>
</feature>
<dbReference type="PROSITE" id="PS50088">
    <property type="entry name" value="ANK_REPEAT"/>
    <property type="match status" value="1"/>
</dbReference>
<dbReference type="Pfam" id="PF13637">
    <property type="entry name" value="Ank_4"/>
    <property type="match status" value="1"/>
</dbReference>
<feature type="repeat" description="ANK" evidence="1">
    <location>
        <begin position="15"/>
        <end position="47"/>
    </location>
</feature>
<name>A0A9N9JDA6_9GLOM</name>
<organism evidence="3 4">
    <name type="scientific">Acaulospora morrowiae</name>
    <dbReference type="NCBI Taxonomy" id="94023"/>
    <lineage>
        <taxon>Eukaryota</taxon>
        <taxon>Fungi</taxon>
        <taxon>Fungi incertae sedis</taxon>
        <taxon>Mucoromycota</taxon>
        <taxon>Glomeromycotina</taxon>
        <taxon>Glomeromycetes</taxon>
        <taxon>Diversisporales</taxon>
        <taxon>Acaulosporaceae</taxon>
        <taxon>Acaulospora</taxon>
    </lineage>
</organism>
<dbReference type="Gene3D" id="1.25.40.20">
    <property type="entry name" value="Ankyrin repeat-containing domain"/>
    <property type="match status" value="1"/>
</dbReference>
<comment type="caution">
    <text evidence="3">The sequence shown here is derived from an EMBL/GenBank/DDBJ whole genome shotgun (WGS) entry which is preliminary data.</text>
</comment>
<evidence type="ECO:0000313" key="3">
    <source>
        <dbReference type="EMBL" id="CAG8775157.1"/>
    </source>
</evidence>
<feature type="non-terminal residue" evidence="3">
    <location>
        <position position="247"/>
    </location>
</feature>
<dbReference type="InterPro" id="IPR036770">
    <property type="entry name" value="Ankyrin_rpt-contain_sf"/>
</dbReference>
<keyword evidence="4" id="KW-1185">Reference proteome</keyword>
<dbReference type="Proteomes" id="UP000789342">
    <property type="component" value="Unassembled WGS sequence"/>
</dbReference>